<evidence type="ECO:0000256" key="7">
    <source>
        <dbReference type="RuleBase" id="RU000304"/>
    </source>
</evidence>
<dbReference type="PROSITE" id="PS50011">
    <property type="entry name" value="PROTEIN_KINASE_DOM"/>
    <property type="match status" value="1"/>
</dbReference>
<dbReference type="InterPro" id="IPR011009">
    <property type="entry name" value="Kinase-like_dom_sf"/>
</dbReference>
<dbReference type="Pfam" id="PF07714">
    <property type="entry name" value="PK_Tyr_Ser-Thr"/>
    <property type="match status" value="1"/>
</dbReference>
<evidence type="ECO:0000256" key="8">
    <source>
        <dbReference type="SAM" id="Phobius"/>
    </source>
</evidence>
<dbReference type="InterPro" id="IPR001245">
    <property type="entry name" value="Ser-Thr/Tyr_kinase_cat_dom"/>
</dbReference>
<dbReference type="PROSITE" id="PS00107">
    <property type="entry name" value="PROTEIN_KINASE_ATP"/>
    <property type="match status" value="1"/>
</dbReference>
<dbReference type="PANTHER" id="PTHR44329">
    <property type="entry name" value="SERINE/THREONINE-PROTEIN KINASE TNNI3K-RELATED"/>
    <property type="match status" value="1"/>
</dbReference>
<evidence type="ECO:0000256" key="2">
    <source>
        <dbReference type="ARBA" id="ARBA00022679"/>
    </source>
</evidence>
<evidence type="ECO:0000256" key="1">
    <source>
        <dbReference type="ARBA" id="ARBA00022527"/>
    </source>
</evidence>
<dbReference type="FunFam" id="3.30.200.20:FF:000180">
    <property type="entry name" value="serine/threonine-protein kinase STY46-like"/>
    <property type="match status" value="1"/>
</dbReference>
<dbReference type="PRINTS" id="PR00109">
    <property type="entry name" value="TYRKINASE"/>
</dbReference>
<dbReference type="PROSITE" id="PS00108">
    <property type="entry name" value="PROTEIN_KINASE_ST"/>
    <property type="match status" value="1"/>
</dbReference>
<dbReference type="Gene3D" id="1.10.510.10">
    <property type="entry name" value="Transferase(Phosphotransferase) domain 1"/>
    <property type="match status" value="1"/>
</dbReference>
<dbReference type="InterPro" id="IPR051681">
    <property type="entry name" value="Ser/Thr_Kinases-Pseudokinases"/>
</dbReference>
<proteinExistence type="inferred from homology"/>
<feature type="transmembrane region" description="Helical" evidence="8">
    <location>
        <begin position="42"/>
        <end position="63"/>
    </location>
</feature>
<feature type="domain" description="Protein kinase" evidence="9">
    <location>
        <begin position="92"/>
        <end position="343"/>
    </location>
</feature>
<evidence type="ECO:0000256" key="5">
    <source>
        <dbReference type="ARBA" id="ARBA00022840"/>
    </source>
</evidence>
<dbReference type="InterPro" id="IPR017441">
    <property type="entry name" value="Protein_kinase_ATP_BS"/>
</dbReference>
<keyword evidence="8" id="KW-0812">Transmembrane</keyword>
<evidence type="ECO:0000256" key="4">
    <source>
        <dbReference type="ARBA" id="ARBA00022777"/>
    </source>
</evidence>
<keyword evidence="8" id="KW-1133">Transmembrane helix</keyword>
<dbReference type="EMBL" id="GIBP01003882">
    <property type="protein sequence ID" value="NDV32851.1"/>
    <property type="molecule type" value="Transcribed_RNA"/>
</dbReference>
<protein>
    <recommendedName>
        <fullName evidence="9">Protein kinase domain-containing protein</fullName>
    </recommendedName>
</protein>
<dbReference type="GO" id="GO:0004674">
    <property type="term" value="F:protein serine/threonine kinase activity"/>
    <property type="evidence" value="ECO:0007669"/>
    <property type="project" value="UniProtKB-KW"/>
</dbReference>
<keyword evidence="8" id="KW-0472">Membrane</keyword>
<feature type="binding site" evidence="6">
    <location>
        <position position="119"/>
    </location>
    <ligand>
        <name>ATP</name>
        <dbReference type="ChEBI" id="CHEBI:30616"/>
    </ligand>
</feature>
<dbReference type="SMART" id="SM00220">
    <property type="entry name" value="S_TKc"/>
    <property type="match status" value="1"/>
</dbReference>
<accession>A0A6B2L7C1</accession>
<dbReference type="InterPro" id="IPR000719">
    <property type="entry name" value="Prot_kinase_dom"/>
</dbReference>
<dbReference type="PANTHER" id="PTHR44329:SF298">
    <property type="entry name" value="MIXED LINEAGE KINASE DOMAIN-LIKE PROTEIN"/>
    <property type="match status" value="1"/>
</dbReference>
<dbReference type="GO" id="GO:0005524">
    <property type="term" value="F:ATP binding"/>
    <property type="evidence" value="ECO:0007669"/>
    <property type="project" value="UniProtKB-UniRule"/>
</dbReference>
<dbReference type="SUPFAM" id="SSF56112">
    <property type="entry name" value="Protein kinase-like (PK-like)"/>
    <property type="match status" value="1"/>
</dbReference>
<keyword evidence="2" id="KW-0808">Transferase</keyword>
<evidence type="ECO:0000256" key="6">
    <source>
        <dbReference type="PROSITE-ProRule" id="PRU10141"/>
    </source>
</evidence>
<evidence type="ECO:0000259" key="9">
    <source>
        <dbReference type="PROSITE" id="PS50011"/>
    </source>
</evidence>
<keyword evidence="5 6" id="KW-0067">ATP-binding</keyword>
<keyword evidence="1 7" id="KW-0723">Serine/threonine-protein kinase</keyword>
<comment type="similarity">
    <text evidence="7">Belongs to the protein kinase superfamily.</text>
</comment>
<evidence type="ECO:0000256" key="3">
    <source>
        <dbReference type="ARBA" id="ARBA00022741"/>
    </source>
</evidence>
<reference evidence="10" key="1">
    <citation type="journal article" date="2020" name="J. Eukaryot. Microbiol.">
        <title>De novo Sequencing, Assembly and Annotation of the Transcriptome for the Free-Living Testate Amoeba Arcella intermedia.</title>
        <authorList>
            <person name="Ribeiro G.M."/>
            <person name="Porfirio-Sousa A.L."/>
            <person name="Maurer-Alcala X.X."/>
            <person name="Katz L.A."/>
            <person name="Lahr D.J.G."/>
        </authorList>
    </citation>
    <scope>NUCLEOTIDE SEQUENCE</scope>
</reference>
<evidence type="ECO:0000313" key="10">
    <source>
        <dbReference type="EMBL" id="NDV32851.1"/>
    </source>
</evidence>
<dbReference type="AlphaFoldDB" id="A0A6B2L7C1"/>
<organism evidence="10">
    <name type="scientific">Arcella intermedia</name>
    <dbReference type="NCBI Taxonomy" id="1963864"/>
    <lineage>
        <taxon>Eukaryota</taxon>
        <taxon>Amoebozoa</taxon>
        <taxon>Tubulinea</taxon>
        <taxon>Elardia</taxon>
        <taxon>Arcellinida</taxon>
        <taxon>Sphaerothecina</taxon>
        <taxon>Arcellidae</taxon>
        <taxon>Arcella</taxon>
    </lineage>
</organism>
<sequence length="366" mass="41767">MTKNQNVQVSVSENLLHWTSPLSFLYLAPVPFTPLQPIQFTWVKYASITLVVLCTICLIIYAISQKKLTHGYELVEEYIPIGREYVIDSEELKFEEIIGRGSFGNVYRGQWRHTEVAIKRIHNTSQSFIDELYREAELMIALRHPNIVTFMACTTKPDVCLVTEFISRGSLYGILHNKSILISPEHVRRMALDACKGMEYLHSARIIHRDLKSHNLLVDKAWAIKVADFGLSRHLEESFAKEMTACGTPCWTAPEVIRNEHYDMSADVYSFGVCLWEMMSRSDPFPGMPPMQVVLAVAQNKQRPPIDPSWHPAICNIIQSCFEDKPTLRPTFGELILKLHSLDLPPAPPNPIILNLDERKSTDIAF</sequence>
<dbReference type="InterPro" id="IPR008271">
    <property type="entry name" value="Ser/Thr_kinase_AS"/>
</dbReference>
<dbReference type="CDD" id="cd13999">
    <property type="entry name" value="STKc_MAP3K-like"/>
    <property type="match status" value="1"/>
</dbReference>
<name>A0A6B2L7C1_9EUKA</name>
<keyword evidence="3 6" id="KW-0547">Nucleotide-binding</keyword>
<keyword evidence="4" id="KW-0418">Kinase</keyword>
<dbReference type="Gene3D" id="3.30.200.20">
    <property type="entry name" value="Phosphorylase Kinase, domain 1"/>
    <property type="match status" value="1"/>
</dbReference>